<dbReference type="EMBL" id="BK015523">
    <property type="protein sequence ID" value="DAE10935.1"/>
    <property type="molecule type" value="Genomic_DNA"/>
</dbReference>
<dbReference type="NCBIfam" id="TIGR01547">
    <property type="entry name" value="phage_term_2"/>
    <property type="match status" value="1"/>
</dbReference>
<sequence>MPYKHCLEVLEGTPRSGKTTCAVARAAWYWWNTPDKNHMILAYNQEQAFKLVLDCDGLGIQHIFAGLWEMKHDDYGDHLLLHTPKGDKRIYYKGGGKADSHKAFTGMSFGSVFFCEINLLHMNAIQEAFRRTMAARIRWHIADLNPPAPNHPCITDVFEVQDTYWTHWTPDDNPILTEQRKRELYNTLSKNKYLLERDWYGLRVIPEGVIYSMFDPGRDIKKEIPSGEYCVEMFFSGDGGLTDATSISCNIITRKTEEGRVVYRLARIANWYYDGANKAMSTQAREIAQEFAPYCRNKTGMRESCWKIDPACKALRKELELFGIASDCADNNSRDIKGTSKGLKVGIEYMQSCIDKGLFYCVEDSRYGHQDFLKEIGLYCVDAHGNPIDAWNHAMDEARYSVNYFYKTYVL</sequence>
<dbReference type="Pfam" id="PF03237">
    <property type="entry name" value="Terminase_6N"/>
    <property type="match status" value="1"/>
</dbReference>
<protein>
    <submittedName>
        <fullName evidence="1">Large terminase</fullName>
    </submittedName>
</protein>
<dbReference type="InterPro" id="IPR006437">
    <property type="entry name" value="Phage_terminase_lsu"/>
</dbReference>
<evidence type="ECO:0000313" key="1">
    <source>
        <dbReference type="EMBL" id="DAE10935.1"/>
    </source>
</evidence>
<reference evidence="1" key="1">
    <citation type="journal article" date="2021" name="Proc. Natl. Acad. Sci. U.S.A.">
        <title>A Catalog of Tens of Thousands of Viruses from Human Metagenomes Reveals Hidden Associations with Chronic Diseases.</title>
        <authorList>
            <person name="Tisza M.J."/>
            <person name="Buck C.B."/>
        </authorList>
    </citation>
    <scope>NUCLEOTIDE SEQUENCE</scope>
    <source>
        <strain evidence="1">CtPsO101</strain>
    </source>
</reference>
<accession>A0A8S5PV42</accession>
<organism evidence="1">
    <name type="scientific">Siphoviridae sp. ctPsO101</name>
    <dbReference type="NCBI Taxonomy" id="2825487"/>
    <lineage>
        <taxon>Viruses</taxon>
        <taxon>Duplodnaviria</taxon>
        <taxon>Heunggongvirae</taxon>
        <taxon>Uroviricota</taxon>
        <taxon>Caudoviricetes</taxon>
    </lineage>
</organism>
<dbReference type="Gene3D" id="3.40.50.300">
    <property type="entry name" value="P-loop containing nucleotide triphosphate hydrolases"/>
    <property type="match status" value="1"/>
</dbReference>
<name>A0A8S5PV42_9CAUD</name>
<proteinExistence type="predicted"/>
<dbReference type="Gene3D" id="3.30.420.280">
    <property type="match status" value="1"/>
</dbReference>
<dbReference type="InterPro" id="IPR027417">
    <property type="entry name" value="P-loop_NTPase"/>
</dbReference>